<name>A0A0D2ATV9_9PEZI</name>
<dbReference type="GeneID" id="27313978"/>
<feature type="compositionally biased region" description="Basic and acidic residues" evidence="1">
    <location>
        <begin position="67"/>
        <end position="86"/>
    </location>
</feature>
<dbReference type="VEuPathDB" id="FungiDB:PV09_06005"/>
<organism evidence="2 3">
    <name type="scientific">Verruconis gallopava</name>
    <dbReference type="NCBI Taxonomy" id="253628"/>
    <lineage>
        <taxon>Eukaryota</taxon>
        <taxon>Fungi</taxon>
        <taxon>Dikarya</taxon>
        <taxon>Ascomycota</taxon>
        <taxon>Pezizomycotina</taxon>
        <taxon>Dothideomycetes</taxon>
        <taxon>Pleosporomycetidae</taxon>
        <taxon>Venturiales</taxon>
        <taxon>Sympoventuriaceae</taxon>
        <taxon>Verruconis</taxon>
    </lineage>
</organism>
<dbReference type="Proteomes" id="UP000053259">
    <property type="component" value="Unassembled WGS sequence"/>
</dbReference>
<dbReference type="RefSeq" id="XP_016212418.1">
    <property type="nucleotide sequence ID" value="XM_016359582.1"/>
</dbReference>
<reference evidence="2 3" key="1">
    <citation type="submission" date="2015-01" db="EMBL/GenBank/DDBJ databases">
        <title>The Genome Sequence of Ochroconis gallopava CBS43764.</title>
        <authorList>
            <consortium name="The Broad Institute Genomics Platform"/>
            <person name="Cuomo C."/>
            <person name="de Hoog S."/>
            <person name="Gorbushina A."/>
            <person name="Stielow B."/>
            <person name="Teixiera M."/>
            <person name="Abouelleil A."/>
            <person name="Chapman S.B."/>
            <person name="Priest M."/>
            <person name="Young S.K."/>
            <person name="Wortman J."/>
            <person name="Nusbaum C."/>
            <person name="Birren B."/>
        </authorList>
    </citation>
    <scope>NUCLEOTIDE SEQUENCE [LARGE SCALE GENOMIC DNA]</scope>
    <source>
        <strain evidence="2 3">CBS 43764</strain>
    </source>
</reference>
<evidence type="ECO:0000256" key="1">
    <source>
        <dbReference type="SAM" id="MobiDB-lite"/>
    </source>
</evidence>
<evidence type="ECO:0000313" key="2">
    <source>
        <dbReference type="EMBL" id="KIW02549.1"/>
    </source>
</evidence>
<feature type="compositionally biased region" description="Basic residues" evidence="1">
    <location>
        <begin position="148"/>
        <end position="165"/>
    </location>
</feature>
<proteinExistence type="predicted"/>
<feature type="compositionally biased region" description="Basic and acidic residues" evidence="1">
    <location>
        <begin position="120"/>
        <end position="135"/>
    </location>
</feature>
<dbReference type="HOGENOM" id="CLU_1066334_0_0_1"/>
<feature type="compositionally biased region" description="Basic and acidic residues" evidence="1">
    <location>
        <begin position="166"/>
        <end position="178"/>
    </location>
</feature>
<gene>
    <name evidence="2" type="ORF">PV09_06005</name>
</gene>
<protein>
    <submittedName>
        <fullName evidence="2">Uncharacterized protein</fullName>
    </submittedName>
</protein>
<feature type="region of interest" description="Disordered" evidence="1">
    <location>
        <begin position="51"/>
        <end position="93"/>
    </location>
</feature>
<accession>A0A0D2ATV9</accession>
<dbReference type="EMBL" id="KN847548">
    <property type="protein sequence ID" value="KIW02549.1"/>
    <property type="molecule type" value="Genomic_DNA"/>
</dbReference>
<keyword evidence="3" id="KW-1185">Reference proteome</keyword>
<dbReference type="AlphaFoldDB" id="A0A0D2ATV9"/>
<evidence type="ECO:0000313" key="3">
    <source>
        <dbReference type="Proteomes" id="UP000053259"/>
    </source>
</evidence>
<sequence>MDSSTWLECWKLIDKYAGWCQNGPGGVDDISIDYVDLVHTASSCQIRENKVLNEGSEAMDLPPTPRSSRDGSSKPSPKEKAVHTFDRNGNNVGRILVNSTGAEDAMDDVGKITEKLVDRRSASNPHPAHELHGRNISETPTHDGGTAKRLHPKRTPRGQGRKRTGLGKEETVKKPERRPAKEIPAYTNAEHLARGWVFQDRTVFERMSAAGLREHIRSVAELKPWWNGLTRKATIDKIMEWQMAMRIRLVRTTELVDHGGR</sequence>
<feature type="region of interest" description="Disordered" evidence="1">
    <location>
        <begin position="120"/>
        <end position="178"/>
    </location>
</feature>
<dbReference type="InParanoid" id="A0A0D2ATV9"/>